<dbReference type="GO" id="GO:0016787">
    <property type="term" value="F:hydrolase activity"/>
    <property type="evidence" value="ECO:0007669"/>
    <property type="project" value="UniProtKB-KW"/>
</dbReference>
<dbReference type="Proteomes" id="UP001159387">
    <property type="component" value="Unassembled WGS sequence"/>
</dbReference>
<dbReference type="GO" id="GO:0004521">
    <property type="term" value="F:RNA endonuclease activity"/>
    <property type="evidence" value="ECO:0007669"/>
    <property type="project" value="InterPro"/>
</dbReference>
<evidence type="ECO:0000256" key="4">
    <source>
        <dbReference type="ARBA" id="ARBA00022723"/>
    </source>
</evidence>
<evidence type="ECO:0000256" key="7">
    <source>
        <dbReference type="ARBA" id="ARBA00022842"/>
    </source>
</evidence>
<keyword evidence="10" id="KW-1185">Reference proteome</keyword>
<keyword evidence="8" id="KW-0051">Antiviral defense</keyword>
<dbReference type="CDD" id="cd09725">
    <property type="entry name" value="Cas2_I_II_III"/>
    <property type="match status" value="1"/>
</dbReference>
<keyword evidence="5 9" id="KW-0255">Endonuclease</keyword>
<dbReference type="RefSeq" id="WP_280656088.1">
    <property type="nucleotide sequence ID" value="NZ_JANQDH010000117.1"/>
</dbReference>
<dbReference type="InterPro" id="IPR019199">
    <property type="entry name" value="Virulence_VapD/CRISPR_Cas2"/>
</dbReference>
<dbReference type="Pfam" id="PF09827">
    <property type="entry name" value="CRISPR_Cas2"/>
    <property type="match status" value="1"/>
</dbReference>
<evidence type="ECO:0000313" key="9">
    <source>
        <dbReference type="EMBL" id="MDH6062104.1"/>
    </source>
</evidence>
<keyword evidence="7" id="KW-0460">Magnesium</keyword>
<evidence type="ECO:0000256" key="2">
    <source>
        <dbReference type="ARBA" id="ARBA00009959"/>
    </source>
</evidence>
<dbReference type="Gene3D" id="3.30.70.240">
    <property type="match status" value="1"/>
</dbReference>
<evidence type="ECO:0000256" key="1">
    <source>
        <dbReference type="ARBA" id="ARBA00001946"/>
    </source>
</evidence>
<keyword evidence="6" id="KW-0378">Hydrolase</keyword>
<protein>
    <submittedName>
        <fullName evidence="9">CRISPR-associated endonuclease Cas2</fullName>
    </submittedName>
</protein>
<dbReference type="GO" id="GO:0051607">
    <property type="term" value="P:defense response to virus"/>
    <property type="evidence" value="ECO:0007669"/>
    <property type="project" value="UniProtKB-KW"/>
</dbReference>
<keyword evidence="4" id="KW-0479">Metal-binding</keyword>
<accession>A0AA43GUT3</accession>
<comment type="caution">
    <text evidence="9">The sequence shown here is derived from an EMBL/GenBank/DDBJ whole genome shotgun (WGS) entry which is preliminary data.</text>
</comment>
<evidence type="ECO:0000256" key="5">
    <source>
        <dbReference type="ARBA" id="ARBA00022759"/>
    </source>
</evidence>
<gene>
    <name evidence="9" type="ORF">NWP17_16960</name>
</gene>
<dbReference type="AlphaFoldDB" id="A0AA43GUT3"/>
<dbReference type="InterPro" id="IPR021127">
    <property type="entry name" value="CRISPR_associated_Cas2"/>
</dbReference>
<comment type="similarity">
    <text evidence="2">Belongs to the CRISPR-associated endoribonuclease Cas2 protein family.</text>
</comment>
<reference evidence="9 10" key="1">
    <citation type="journal article" date="2023" name="J. Phycol.">
        <title>Chrysosporum ovalisporum is synonymous with the true-branching cyanobacterium Umezakia natans (Nostocales/Aphanizomenonaceae).</title>
        <authorList>
            <person name="McGregor G.B."/>
            <person name="Sendall B.C."/>
            <person name="Niiyama Y."/>
            <person name="Tuji A."/>
            <person name="Willis A."/>
        </authorList>
    </citation>
    <scope>NUCLEOTIDE SEQUENCE [LARGE SCALE GENOMIC DNA]</scope>
    <source>
        <strain evidence="9 10">ANA360D</strain>
    </source>
</reference>
<evidence type="ECO:0000256" key="6">
    <source>
        <dbReference type="ARBA" id="ARBA00022801"/>
    </source>
</evidence>
<evidence type="ECO:0000256" key="8">
    <source>
        <dbReference type="ARBA" id="ARBA00023118"/>
    </source>
</evidence>
<organism evidence="9 10">
    <name type="scientific">Chrysosporum bergii ANA360D</name>
    <dbReference type="NCBI Taxonomy" id="617107"/>
    <lineage>
        <taxon>Bacteria</taxon>
        <taxon>Bacillati</taxon>
        <taxon>Cyanobacteriota</taxon>
        <taxon>Cyanophyceae</taxon>
        <taxon>Nostocales</taxon>
        <taxon>Nodulariaceae</taxon>
        <taxon>Chrysosporum</taxon>
    </lineage>
</organism>
<evidence type="ECO:0000313" key="10">
    <source>
        <dbReference type="Proteomes" id="UP001159387"/>
    </source>
</evidence>
<proteinExistence type="inferred from homology"/>
<keyword evidence="3" id="KW-0540">Nuclease</keyword>
<evidence type="ECO:0000256" key="3">
    <source>
        <dbReference type="ARBA" id="ARBA00022722"/>
    </source>
</evidence>
<name>A0AA43GUT3_9CYAN</name>
<dbReference type="EMBL" id="JANQDH010000117">
    <property type="protein sequence ID" value="MDH6062104.1"/>
    <property type="molecule type" value="Genomic_DNA"/>
</dbReference>
<dbReference type="GO" id="GO:0046872">
    <property type="term" value="F:metal ion binding"/>
    <property type="evidence" value="ECO:0007669"/>
    <property type="project" value="UniProtKB-KW"/>
</dbReference>
<dbReference type="SUPFAM" id="SSF143430">
    <property type="entry name" value="TTP0101/SSO1404-like"/>
    <property type="match status" value="1"/>
</dbReference>
<dbReference type="GO" id="GO:0043571">
    <property type="term" value="P:maintenance of CRISPR repeat elements"/>
    <property type="evidence" value="ECO:0007669"/>
    <property type="project" value="InterPro"/>
</dbReference>
<sequence length="46" mass="5252">MDGQWMQYSVFQCDLTPTQYAKLRLPTALAEPIAPCPPHLKFCVNQ</sequence>
<comment type="cofactor">
    <cofactor evidence="1">
        <name>Mg(2+)</name>
        <dbReference type="ChEBI" id="CHEBI:18420"/>
    </cofactor>
</comment>